<dbReference type="GeneID" id="39872321"/>
<feature type="compositionally biased region" description="Polar residues" evidence="2">
    <location>
        <begin position="1359"/>
        <end position="1373"/>
    </location>
</feature>
<feature type="compositionally biased region" description="Basic and acidic residues" evidence="2">
    <location>
        <begin position="1057"/>
        <end position="1080"/>
    </location>
</feature>
<keyword evidence="3" id="KW-1133">Transmembrane helix</keyword>
<feature type="compositionally biased region" description="Gly residues" evidence="2">
    <location>
        <begin position="436"/>
        <end position="456"/>
    </location>
</feature>
<dbReference type="OrthoDB" id="365890at2759"/>
<feature type="compositionally biased region" description="Low complexity" evidence="2">
    <location>
        <begin position="864"/>
        <end position="892"/>
    </location>
</feature>
<organism evidence="4 5">
    <name type="scientific">Babesia ovata</name>
    <dbReference type="NCBI Taxonomy" id="189622"/>
    <lineage>
        <taxon>Eukaryota</taxon>
        <taxon>Sar</taxon>
        <taxon>Alveolata</taxon>
        <taxon>Apicomplexa</taxon>
        <taxon>Aconoidasida</taxon>
        <taxon>Piroplasmida</taxon>
        <taxon>Babesiidae</taxon>
        <taxon>Babesia</taxon>
    </lineage>
</organism>
<keyword evidence="1" id="KW-0175">Coiled coil</keyword>
<feature type="region of interest" description="Disordered" evidence="2">
    <location>
        <begin position="394"/>
        <end position="1016"/>
    </location>
</feature>
<feature type="compositionally biased region" description="Gly residues" evidence="2">
    <location>
        <begin position="848"/>
        <end position="862"/>
    </location>
</feature>
<dbReference type="VEuPathDB" id="PiroplasmaDB:BOVATA_000440"/>
<feature type="compositionally biased region" description="Low complexity" evidence="2">
    <location>
        <begin position="555"/>
        <end position="566"/>
    </location>
</feature>
<proteinExistence type="predicted"/>
<feature type="compositionally biased region" description="Polar residues" evidence="2">
    <location>
        <begin position="787"/>
        <end position="820"/>
    </location>
</feature>
<feature type="compositionally biased region" description="Pro residues" evidence="2">
    <location>
        <begin position="399"/>
        <end position="412"/>
    </location>
</feature>
<feature type="compositionally biased region" description="Low complexity" evidence="2">
    <location>
        <begin position="651"/>
        <end position="668"/>
    </location>
</feature>
<reference evidence="4 5" key="1">
    <citation type="journal article" date="2017" name="BMC Genomics">
        <title>Whole-genome assembly of Babesia ovata and comparative genomics between closely related pathogens.</title>
        <authorList>
            <person name="Yamagishi J."/>
            <person name="Asada M."/>
            <person name="Hakimi H."/>
            <person name="Tanaka T.Q."/>
            <person name="Sugimoto C."/>
            <person name="Kawazu S."/>
        </authorList>
    </citation>
    <scope>NUCLEOTIDE SEQUENCE [LARGE SCALE GENOMIC DNA]</scope>
    <source>
        <strain evidence="4 5">Miyake</strain>
    </source>
</reference>
<feature type="compositionally biased region" description="Polar residues" evidence="2">
    <location>
        <begin position="584"/>
        <end position="607"/>
    </location>
</feature>
<dbReference type="Proteomes" id="UP000236319">
    <property type="component" value="Unassembled WGS sequence"/>
</dbReference>
<feature type="region of interest" description="Disordered" evidence="2">
    <location>
        <begin position="2714"/>
        <end position="2734"/>
    </location>
</feature>
<feature type="compositionally biased region" description="Polar residues" evidence="2">
    <location>
        <begin position="948"/>
        <end position="965"/>
    </location>
</feature>
<feature type="compositionally biased region" description="Gly residues" evidence="2">
    <location>
        <begin position="765"/>
        <end position="779"/>
    </location>
</feature>
<name>A0A2H6K6E3_9APIC</name>
<feature type="transmembrane region" description="Helical" evidence="3">
    <location>
        <begin position="1527"/>
        <end position="1547"/>
    </location>
</feature>
<feature type="compositionally biased region" description="Low complexity" evidence="2">
    <location>
        <begin position="514"/>
        <end position="527"/>
    </location>
</feature>
<feature type="compositionally biased region" description="Pro residues" evidence="2">
    <location>
        <begin position="967"/>
        <end position="978"/>
    </location>
</feature>
<dbReference type="EMBL" id="BDSA01000001">
    <property type="protein sequence ID" value="GBE58551.1"/>
    <property type="molecule type" value="Genomic_DNA"/>
</dbReference>
<evidence type="ECO:0000313" key="5">
    <source>
        <dbReference type="Proteomes" id="UP000236319"/>
    </source>
</evidence>
<evidence type="ECO:0000256" key="3">
    <source>
        <dbReference type="SAM" id="Phobius"/>
    </source>
</evidence>
<feature type="coiled-coil region" evidence="1">
    <location>
        <begin position="1991"/>
        <end position="2025"/>
    </location>
</feature>
<feature type="compositionally biased region" description="Low complexity" evidence="2">
    <location>
        <begin position="480"/>
        <end position="491"/>
    </location>
</feature>
<protein>
    <submittedName>
        <fullName evidence="4">Extracellular matrix-binding ebh</fullName>
    </submittedName>
</protein>
<keyword evidence="3" id="KW-0812">Transmembrane</keyword>
<keyword evidence="3" id="KW-0472">Membrane</keyword>
<feature type="compositionally biased region" description="Gly residues" evidence="2">
    <location>
        <begin position="614"/>
        <end position="627"/>
    </location>
</feature>
<feature type="compositionally biased region" description="Gly residues" evidence="2">
    <location>
        <begin position="465"/>
        <end position="475"/>
    </location>
</feature>
<accession>A0A2H6K6E3</accession>
<dbReference type="RefSeq" id="XP_028864794.1">
    <property type="nucleotide sequence ID" value="XM_029008961.1"/>
</dbReference>
<sequence>MASHGVPLNTLKQCLEFLEWLKNNDGKQQEVARELATRYGISNNRILFTGQLPPAVSEFLGHVSTFYTRLCHKPDPGSYTAINADQIVHALLDCIPKFLAALYFLWYNVDYRFDAVGGAKWRDDNPGWELDRRTWYGKYWGGELQNYLRMLLSVKYGGLIAGGFSENEVTYGYEYDSIYGYWYGESMVDDLQKILNQTLHNDFRDVFFTTVISKSGTQISNTANVLALVRTFCQIVISVKNSDVGKLTKALERELKDKCINWPNLVAHCKTLEQQLGKIFKKEGFSHTGQARRVDELNTERFAGETAKWFRQHLHDVQQNVKHINKGFPVDDTLHLTALQPFATKNIFPYGFIFGDQGYGTMGDAWKKLSDHWRNVIDMLGRYDDGLAKLKRLLDGERCPPPQKPRSRPPPALRRAMPAPAPGTSRIQTGRTTGPRGSGGWLSRGSQGSGVRGGGWHNHRSSIQGRGGGQNRGRGPGPPRGRAQGPGAHGAKGVQRSRHTGHRASTEPQLLHRQSTSQSHPQQPSHSAPRVPIPLAEILPTPPHSVSQTSVRGPSSASSSSSSSSSVNDAGGMGLGTQAAAYGHSQQSGKNLAPNQDIGQVSRSDPSSDLGAGERAGLGGVPSGGGNLTVDSMDGVSKAAEPVVPLSVNLPQTPSDPGSPGPSQDGAPGKVGTLVDQVPDSDSMVSSGIHPVVSSTATHTQATNVQAPDSLSSVVPPPGGDQGRDRQTLSSNPTQQNSHLSSDVRSTHQGTPGADSRSPAVSSAGPGGNDASGGGGGSAGATDGDSQVDNHSGKPPNTSQPSLQHQTPGHSAPGSPSSDIPGSKGGVTPDQKPATPQVTVLTQPPSGPGSGTGPNVGQGAGTHGSQQVTQRTSQGTGQSTSSGATPSGAPAPGSGGSGKAASVVKQTCSDDQLPAIDLSGKDICRPKSTTYHRKSLSPDLLKKLSDIVPQNQYTQAPKKSKPVQTQIPPPLSSQPSPPQSEHQPTGGRPRPGKTYYVPGERRTRQGDTDLTAMQPDEFTGEVIKYTATRTPQEKVGRKIRAQQQAIRWNVEAENARLKENQDRLNAEQQKKAEQEWEKQKQRGKATKRYDDDVVRIKNILQKSRDEEAERKKLHDWAGEALDGFQPADQYPQSTNYYPRYSSDLYALNGGAMPDPHEQQNEREREELDKLISESDELRKQAEAKYAADQAIGREFYEQDLLEDVHEELVDIPPQPKVDGHAILRDTTDQKYDVPLIIDAGPAGILIQRENMRPLPEGVKPGDDLENKLETEIELKALRENVPHTTVLKHNTSGITGDTTENSDSKRAKLLQGMLLVSGNRLKQPDVDVVNAHRSTFDPNFVTNPLPPEPNVKVPKKPNRQSTKSHISPMQMFTDSPRPIPLPEPPKRLLPPVPFLEFPAPPLTPVEIEAPPGVMINEPICPANYPSATTEKLPPTDASKPPPRTVRDMLCWLGDLPNSLGYAALTKHLESLFDNTMIIASSESFSNANVIGALADTCGHASTVLAGIHGPKPPDLSQFHYQRYSISLMYYATDPYILLCQLLSYVYASYHQLSFLRTMCWRDSDRGGWCDCQFGRDVEISQAWKCLKNPVDPLKLQGHDCDASPLQGFLTDQSDLSTYWYQRGDICRRSRVRMGFRPDHLRQESKHGFYIYQILKGLCYNNADPLEKLCTYLNCLARRTPRTTGELVSFFHNFGNALHKSPSQLSPLGSALSTPHENCPDWDCLKAADLRVVQGIRGSATPNSNHDKDQEHPNTLSTLLSCGITNANCQQLMTPITYRAYALYSPSFAHHYLSWTTYLPDRLWESLYRLRYDLKRHRFAKCPSLNACPDALPLLYRHGFTPPDRVTQSSLTCSEVIAKLREVVAGKPIADLMTAMDTFLYGIRRPFFYTVFTLWLIATLYILIVLLYRMDVLHIRSHLLTTKASHLIDVKALLAGSRRMLSLYKDNLLKVSKSLEQYITDLDKWIDKTTKDIVAAQKLVQKILDEVNGNVKDKHLNHKNNLDEAIEKVQKQLQERADDLTQWKEAAEKVLQGTITSSTSVHTALDHSKKDGGDATNIGKGIQTIETAKGKVESVNTGLQQVHKDLQTWNSAASGVLNNVVSKAQDVYKRLDPGGQDHDHKIGRNIKTIEEAKTQLDTAKSQLGTQVDSLNKWISTAEGIRKAAEDKAKEAYDKLKVNKTLDLNVKKIVDANERIKGVHTQLSGVHGSLGAWKGKAHEVLTGAIGKATEVHDALDIDGKGKSMPLGEKIKNIGDNNKLIQTANEQLGNHVKSLGDWKSAAKEVIDKAEGKCEDILKKVKTDEKAKEAVIYTQAQTLQDQGKRLFNAATDAKKAVEDNVNKALKAVVEMDRDLKKDLRNVKDKIKEGIKGVIETLKVNDLDTLVKGDLQSLKQKIEKLSTNVETSKAGSGLVGTQLQTLASKKTELDNGAVKSIQNAENGLGQKFTDHIQSALNEKVRAVYTAIGKLGGKFKDSGGKDLKTFGEIFGHIKKQVGDIKGTSGDPKAGLDGIAAGLINSYADGFKRFEGIVTGWAEGILGNNMPGHDTKAPTQWLGQYIEERTSGSRSGVAVSERFPELFQVREGIKEAIKNELQNQIDKGKAEVNISTGKINETIRSVKQGCMTFARELDNRLKEGIGNLAEQVFKGISKGINSGKDKEIKLVTEATLLGLSATTSQVANEIESILLGDYRIEKGSKRSIASELDRVVDETRTLHDQLEGATDSSSPGQNESPAQAVDSAFDKTKNFVRDKGPDAAENITYKFNNEVTAQLTAAVQDLPTAVRNFNKTAEAQIKAAAQTAIKEAANIISKTDKVEFEKGGIMPQFYDTFTPIKDGLQKQFEQQVDTHIGGDDPQSGVNIKDSGQFKDYERHITQPVKLTLTGEKNSDEGKLPLAIGNIKNQGLAALEKTIGNNGSGPIKEATFTGPFNTIKTELDEVKKLVDEESDDDDKKGIQILLKKLKDALNTGQFGTSDKGLEAIKTAIEQLKTGKYDKSSSEIDSAVTAIRRELEGLREKLKSGRKDDVIERLEHMKKEGFGEQEDWTPNGAKLSGLGKIHGDLETQNDILPEQTKIIEKAIADIKWELIKLGADLDYPFTPDDILDNLRRLENKIGKNGSNDNNNLQLIYYVIKKVQEKQFTDNPRDIGFASIEITRELQSLQGVLDGEKGKDIITTLEDLKGDGLSGQEWNTNAAGKKKSLQNIESALKTQQQTLVQQPNNIDQGVQEITQSLGSLRDTLEKDVTDKLQKLKSKGLTDKD</sequence>
<feature type="compositionally biased region" description="Polar residues" evidence="2">
    <location>
        <begin position="728"/>
        <end position="750"/>
    </location>
</feature>
<evidence type="ECO:0000256" key="2">
    <source>
        <dbReference type="SAM" id="MobiDB-lite"/>
    </source>
</evidence>
<keyword evidence="5" id="KW-1185">Reference proteome</keyword>
<feature type="region of interest" description="Disordered" evidence="2">
    <location>
        <begin position="1057"/>
        <end position="1089"/>
    </location>
</feature>
<feature type="transmembrane region" description="Helical" evidence="3">
    <location>
        <begin position="1886"/>
        <end position="1907"/>
    </location>
</feature>
<evidence type="ECO:0000256" key="1">
    <source>
        <dbReference type="SAM" id="Coils"/>
    </source>
</evidence>
<feature type="compositionally biased region" description="Polar residues" evidence="2">
    <location>
        <begin position="693"/>
        <end position="713"/>
    </location>
</feature>
<evidence type="ECO:0000313" key="4">
    <source>
        <dbReference type="EMBL" id="GBE58551.1"/>
    </source>
</evidence>
<comment type="caution">
    <text evidence="4">The sequence shown here is derived from an EMBL/GenBank/DDBJ whole genome shotgun (WGS) entry which is preliminary data.</text>
</comment>
<feature type="region of interest" description="Disordered" evidence="2">
    <location>
        <begin position="1339"/>
        <end position="1377"/>
    </location>
</feature>
<feature type="compositionally biased region" description="Polar residues" evidence="2">
    <location>
        <begin position="544"/>
        <end position="553"/>
    </location>
</feature>
<feature type="compositionally biased region" description="Polar residues" evidence="2">
    <location>
        <begin position="2719"/>
        <end position="2730"/>
    </location>
</feature>
<gene>
    <name evidence="4" type="ORF">BOVATA_000440</name>
</gene>